<comment type="similarity">
    <text evidence="1 7">Belongs to the cytochrome P450 family.</text>
</comment>
<evidence type="ECO:0000256" key="5">
    <source>
        <dbReference type="ARBA" id="ARBA00023004"/>
    </source>
</evidence>
<evidence type="ECO:0000256" key="4">
    <source>
        <dbReference type="ARBA" id="ARBA00023002"/>
    </source>
</evidence>
<keyword evidence="3 7" id="KW-0479">Metal-binding</keyword>
<dbReference type="AlphaFoldDB" id="A0A169N3A9"/>
<dbReference type="Gene3D" id="1.10.630.10">
    <property type="entry name" value="Cytochrome P450"/>
    <property type="match status" value="1"/>
</dbReference>
<reference evidence="9 10" key="1">
    <citation type="journal article" date="2016" name="Genome Announc.">
        <title>Complete Genome Sequence of Thiostrepton-Producing Streptomyces laurentii ATCC 31255.</title>
        <authorList>
            <person name="Doi K."/>
            <person name="Fujino Y."/>
            <person name="Nagayoshi Y."/>
            <person name="Ohshima T."/>
            <person name="Ogata S."/>
        </authorList>
    </citation>
    <scope>NUCLEOTIDE SEQUENCE [LARGE SCALE GENOMIC DNA]</scope>
    <source>
        <strain evidence="9 10">ATCC 31255</strain>
    </source>
</reference>
<evidence type="ECO:0000313" key="10">
    <source>
        <dbReference type="Proteomes" id="UP000217676"/>
    </source>
</evidence>
<sequence length="649" mass="70028">MSAGPAEGGLPAFDPARLDLADPYPVYRRYREAGPVHAVRPAVVPCGTRGPTTRYVFGYAEVARVLARREFGRTAPGAGSAAPLPPGYAVLRAVVENWLVFLDPPRHTALRSLVAPALAAGPVAALRPAIRRTAGRLVDRLMTRESVDLVGEFAAPFPLLVISGVLGVPEERQGWFRERALALQRAGGARVDRTLAGMVEADRAAAELTAYFRRELDARRGPGRDRGDLLSALVRAADEETSLSPEEQTATCVHLLTAGHETTTGLLGKAVLALLGRPELRGELRADPGMLPGAVDEFLRHDPPVQMVTRWALRDTELAGHAIPAGDRMVLVLGAANRDPAYFPDPDRLDVRRDTVRHCAFGLGIHYCAGAGLARAEAEAGLAELLARLPALQPGVRPEVSVRYAPDWVFHGPERLTVTMPQAGQATLRPMTRDAPRAHWQRIYQENPGMYGEEPSAPARYAADVFAAAGARDVLELGAGHGRDALYFARRGFAVRAADFSTVALGQLAARAEAAGPAGRVTTAVVDVREPLPFATGSADAVFAHMLMCMDLSTRHIEELAGEVRRVLRPGGTFVYTVRHTGDAHYGTGVARGDDIHEHGGFAVHFFPRELVERLAEGWELREVHAFEEGELPRRLWRVTMSVPAASAG</sequence>
<dbReference type="GO" id="GO:0032259">
    <property type="term" value="P:methylation"/>
    <property type="evidence" value="ECO:0007669"/>
    <property type="project" value="UniProtKB-KW"/>
</dbReference>
<evidence type="ECO:0000256" key="2">
    <source>
        <dbReference type="ARBA" id="ARBA00022617"/>
    </source>
</evidence>
<dbReference type="GO" id="GO:0020037">
    <property type="term" value="F:heme binding"/>
    <property type="evidence" value="ECO:0007669"/>
    <property type="project" value="InterPro"/>
</dbReference>
<dbReference type="SUPFAM" id="SSF48264">
    <property type="entry name" value="Cytochrome P450"/>
    <property type="match status" value="1"/>
</dbReference>
<keyword evidence="9" id="KW-0808">Transferase</keyword>
<keyword evidence="10" id="KW-1185">Reference proteome</keyword>
<name>A0A169N3A9_STRLU</name>
<dbReference type="GO" id="GO:0008168">
    <property type="term" value="F:methyltransferase activity"/>
    <property type="evidence" value="ECO:0007669"/>
    <property type="project" value="UniProtKB-KW"/>
</dbReference>
<evidence type="ECO:0000259" key="8">
    <source>
        <dbReference type="Pfam" id="PF13649"/>
    </source>
</evidence>
<dbReference type="CDD" id="cd02440">
    <property type="entry name" value="AdoMet_MTases"/>
    <property type="match status" value="1"/>
</dbReference>
<dbReference type="GO" id="GO:0005506">
    <property type="term" value="F:iron ion binding"/>
    <property type="evidence" value="ECO:0007669"/>
    <property type="project" value="InterPro"/>
</dbReference>
<evidence type="ECO:0000313" key="9">
    <source>
        <dbReference type="EMBL" id="BAU81572.1"/>
    </source>
</evidence>
<evidence type="ECO:0000256" key="6">
    <source>
        <dbReference type="ARBA" id="ARBA00023033"/>
    </source>
</evidence>
<dbReference type="FunFam" id="1.10.630.10:FF:000018">
    <property type="entry name" value="Cytochrome P450 monooxygenase"/>
    <property type="match status" value="1"/>
</dbReference>
<accession>A0A169N3A9</accession>
<dbReference type="EMBL" id="AP017424">
    <property type="protein sequence ID" value="BAU81572.1"/>
    <property type="molecule type" value="Genomic_DNA"/>
</dbReference>
<dbReference type="KEGG" id="slau:SLA_0618"/>
<dbReference type="PANTHER" id="PTHR46696:SF1">
    <property type="entry name" value="CYTOCHROME P450 YJIB-RELATED"/>
    <property type="match status" value="1"/>
</dbReference>
<dbReference type="InterPro" id="IPR041698">
    <property type="entry name" value="Methyltransf_25"/>
</dbReference>
<keyword evidence="2 7" id="KW-0349">Heme</keyword>
<dbReference type="SUPFAM" id="SSF53335">
    <property type="entry name" value="S-adenosyl-L-methionine-dependent methyltransferases"/>
    <property type="match status" value="1"/>
</dbReference>
<evidence type="ECO:0000256" key="3">
    <source>
        <dbReference type="ARBA" id="ARBA00022723"/>
    </source>
</evidence>
<proteinExistence type="inferred from homology"/>
<dbReference type="PRINTS" id="PR00359">
    <property type="entry name" value="BP450"/>
</dbReference>
<dbReference type="Gene3D" id="3.40.50.150">
    <property type="entry name" value="Vaccinia Virus protein VP39"/>
    <property type="match status" value="1"/>
</dbReference>
<feature type="domain" description="Methyltransferase" evidence="8">
    <location>
        <begin position="474"/>
        <end position="572"/>
    </location>
</feature>
<dbReference type="PROSITE" id="PS00086">
    <property type="entry name" value="CYTOCHROME_P450"/>
    <property type="match status" value="1"/>
</dbReference>
<dbReference type="GO" id="GO:0016705">
    <property type="term" value="F:oxidoreductase activity, acting on paired donors, with incorporation or reduction of molecular oxygen"/>
    <property type="evidence" value="ECO:0007669"/>
    <property type="project" value="InterPro"/>
</dbReference>
<keyword evidence="5 7" id="KW-0408">Iron</keyword>
<dbReference type="InterPro" id="IPR001128">
    <property type="entry name" value="Cyt_P450"/>
</dbReference>
<protein>
    <submittedName>
        <fullName evidence="9">6-O-methylguanine-DNA methyltransferase</fullName>
    </submittedName>
</protein>
<keyword evidence="6 7" id="KW-0503">Monooxygenase</keyword>
<dbReference type="InterPro" id="IPR036396">
    <property type="entry name" value="Cyt_P450_sf"/>
</dbReference>
<dbReference type="Proteomes" id="UP000217676">
    <property type="component" value="Chromosome"/>
</dbReference>
<keyword evidence="4 7" id="KW-0560">Oxidoreductase</keyword>
<gene>
    <name evidence="9" type="ORF">SLA_0618</name>
</gene>
<keyword evidence="9" id="KW-0489">Methyltransferase</keyword>
<evidence type="ECO:0000256" key="7">
    <source>
        <dbReference type="RuleBase" id="RU000461"/>
    </source>
</evidence>
<dbReference type="CDD" id="cd20625">
    <property type="entry name" value="CYP164-like"/>
    <property type="match status" value="1"/>
</dbReference>
<dbReference type="InterPro" id="IPR002397">
    <property type="entry name" value="Cyt_P450_B"/>
</dbReference>
<dbReference type="InterPro" id="IPR017972">
    <property type="entry name" value="Cyt_P450_CS"/>
</dbReference>
<organism evidence="9 10">
    <name type="scientific">Streptomyces laurentii</name>
    <dbReference type="NCBI Taxonomy" id="39478"/>
    <lineage>
        <taxon>Bacteria</taxon>
        <taxon>Bacillati</taxon>
        <taxon>Actinomycetota</taxon>
        <taxon>Actinomycetes</taxon>
        <taxon>Kitasatosporales</taxon>
        <taxon>Streptomycetaceae</taxon>
        <taxon>Streptomyces</taxon>
    </lineage>
</organism>
<dbReference type="InterPro" id="IPR029063">
    <property type="entry name" value="SAM-dependent_MTases_sf"/>
</dbReference>
<dbReference type="GO" id="GO:0004497">
    <property type="term" value="F:monooxygenase activity"/>
    <property type="evidence" value="ECO:0007669"/>
    <property type="project" value="UniProtKB-KW"/>
</dbReference>
<dbReference type="Pfam" id="PF00067">
    <property type="entry name" value="p450"/>
    <property type="match status" value="1"/>
</dbReference>
<evidence type="ECO:0000256" key="1">
    <source>
        <dbReference type="ARBA" id="ARBA00010617"/>
    </source>
</evidence>
<dbReference type="Pfam" id="PF13649">
    <property type="entry name" value="Methyltransf_25"/>
    <property type="match status" value="1"/>
</dbReference>
<dbReference type="PANTHER" id="PTHR46696">
    <property type="entry name" value="P450, PUTATIVE (EUROFUNG)-RELATED"/>
    <property type="match status" value="1"/>
</dbReference>